<evidence type="ECO:0000256" key="3">
    <source>
        <dbReference type="ARBA" id="ARBA00022576"/>
    </source>
</evidence>
<gene>
    <name evidence="7" type="primary">EtplI</name>
</gene>
<name>J3SIN8_CORMI</name>
<reference evidence="7" key="2">
    <citation type="journal article" date="2012" name="FEMS Microbiol. Lett.">
        <title>The nonribosomal peptide and polyketide synthetic gene clusters in two strains of entomopathogenic fungi in Cordyceps.</title>
        <authorList>
            <person name="Wang W.J."/>
            <person name="Vogel H."/>
            <person name="Yao Y.J."/>
            <person name="Ping L."/>
        </authorList>
    </citation>
    <scope>NUCLEOTIDE SEQUENCE</scope>
    <source>
        <strain evidence="7">DSM1153</strain>
    </source>
</reference>
<feature type="domain" description="Aminotransferase class I/classII large" evidence="6">
    <location>
        <begin position="57"/>
        <end position="386"/>
    </location>
</feature>
<evidence type="ECO:0000256" key="2">
    <source>
        <dbReference type="ARBA" id="ARBA00007441"/>
    </source>
</evidence>
<dbReference type="InterPro" id="IPR050478">
    <property type="entry name" value="Ethylene_sulfur-biosynth"/>
</dbReference>
<evidence type="ECO:0000259" key="6">
    <source>
        <dbReference type="Pfam" id="PF00155"/>
    </source>
</evidence>
<dbReference type="GO" id="GO:0030170">
    <property type="term" value="F:pyridoxal phosphate binding"/>
    <property type="evidence" value="ECO:0007669"/>
    <property type="project" value="InterPro"/>
</dbReference>
<dbReference type="GO" id="GO:0008483">
    <property type="term" value="F:transaminase activity"/>
    <property type="evidence" value="ECO:0007669"/>
    <property type="project" value="UniProtKB-KW"/>
</dbReference>
<dbReference type="CDD" id="cd00609">
    <property type="entry name" value="AAT_like"/>
    <property type="match status" value="1"/>
</dbReference>
<comment type="similarity">
    <text evidence="2">Belongs to the class-I pyridoxal-phosphate-dependent aminotransferase family.</text>
</comment>
<keyword evidence="4" id="KW-0808">Transferase</keyword>
<evidence type="ECO:0000256" key="5">
    <source>
        <dbReference type="ARBA" id="ARBA00022898"/>
    </source>
</evidence>
<dbReference type="Pfam" id="PF00155">
    <property type="entry name" value="Aminotran_1_2"/>
    <property type="match status" value="1"/>
</dbReference>
<keyword evidence="5" id="KW-0663">Pyridoxal phosphate</keyword>
<dbReference type="VEuPathDB" id="FungiDB:CCM_03731"/>
<evidence type="ECO:0000256" key="4">
    <source>
        <dbReference type="ARBA" id="ARBA00022679"/>
    </source>
</evidence>
<dbReference type="PANTHER" id="PTHR43795:SF32">
    <property type="entry name" value="AMINOTRANSFERASE GLII-RELATED"/>
    <property type="match status" value="1"/>
</dbReference>
<dbReference type="GO" id="GO:0006520">
    <property type="term" value="P:amino acid metabolic process"/>
    <property type="evidence" value="ECO:0007669"/>
    <property type="project" value="TreeGrafter"/>
</dbReference>
<dbReference type="PANTHER" id="PTHR43795">
    <property type="entry name" value="BIFUNCTIONAL ASPARTATE AMINOTRANSFERASE AND GLUTAMATE/ASPARTATE-PREPHENATE AMINOTRANSFERASE-RELATED"/>
    <property type="match status" value="1"/>
</dbReference>
<evidence type="ECO:0000256" key="1">
    <source>
        <dbReference type="ARBA" id="ARBA00001933"/>
    </source>
</evidence>
<organism evidence="7">
    <name type="scientific">Cordyceps militaris</name>
    <name type="common">Caterpillar fungus</name>
    <name type="synonym">Clavaria militaris</name>
    <dbReference type="NCBI Taxonomy" id="73501"/>
    <lineage>
        <taxon>Eukaryota</taxon>
        <taxon>Fungi</taxon>
        <taxon>Dikarya</taxon>
        <taxon>Ascomycota</taxon>
        <taxon>Pezizomycotina</taxon>
        <taxon>Sordariomycetes</taxon>
        <taxon>Hypocreomycetidae</taxon>
        <taxon>Hypocreales</taxon>
        <taxon>Cordycipitaceae</taxon>
        <taxon>Cordyceps</taxon>
    </lineage>
</organism>
<dbReference type="Gene3D" id="3.40.640.10">
    <property type="entry name" value="Type I PLP-dependent aspartate aminotransferase-like (Major domain)"/>
    <property type="match status" value="1"/>
</dbReference>
<dbReference type="PRINTS" id="PR00753">
    <property type="entry name" value="ACCSYNTHASE"/>
</dbReference>
<protein>
    <submittedName>
        <fullName evidence="7">1-aminocyclopropane-1-carboxylate synthase</fullName>
    </submittedName>
</protein>
<dbReference type="VEuPathDB" id="FungiDB:A9K55_001062"/>
<dbReference type="EMBL" id="JN121120">
    <property type="protein sequence ID" value="AFK23381.1"/>
    <property type="molecule type" value="Genomic_DNA"/>
</dbReference>
<proteinExistence type="inferred from homology"/>
<accession>J3SIN8</accession>
<dbReference type="InterPro" id="IPR015424">
    <property type="entry name" value="PyrdxlP-dep_Trfase"/>
</dbReference>
<dbReference type="InterPro" id="IPR015421">
    <property type="entry name" value="PyrdxlP-dep_Trfase_major"/>
</dbReference>
<dbReference type="SUPFAM" id="SSF53383">
    <property type="entry name" value="PLP-dependent transferases"/>
    <property type="match status" value="1"/>
</dbReference>
<dbReference type="Gene3D" id="3.90.1150.10">
    <property type="entry name" value="Aspartate Aminotransferase, domain 1"/>
    <property type="match status" value="1"/>
</dbReference>
<dbReference type="InterPro" id="IPR004839">
    <property type="entry name" value="Aminotransferase_I/II_large"/>
</dbReference>
<comment type="cofactor">
    <cofactor evidence="1">
        <name>pyridoxal 5'-phosphate</name>
        <dbReference type="ChEBI" id="CHEBI:597326"/>
    </cofactor>
</comment>
<dbReference type="InterPro" id="IPR015422">
    <property type="entry name" value="PyrdxlP-dep_Trfase_small"/>
</dbReference>
<keyword evidence="3" id="KW-0032">Aminotransferase</keyword>
<evidence type="ECO:0000313" key="7">
    <source>
        <dbReference type="EMBL" id="AFK23381.1"/>
    </source>
</evidence>
<sequence>MLSQRCLITKDVVIPRLLAQFHAESQSTLQPIDLTQAENHLLRDEVLEIVHRELANSFLSKARQSLAGFLNAEFVPARPLEPSHLVLTSGASEAISILAHHLCNAGDGVLLAAPYWSGLDLALETRSQARAVPVDIPLQDIFSLQSIQYYEQALAASSIPIRAILVTNPHNPLGQCYPEPVLEALLQFCAHHGLHYISDEVYALCSFDHIQGAEPFRSITALTKAKNPCPTTHAVYSLSKDFGCSGLRLVCPLLAGNPDIVMGSALIANASVSSLTTAVVPKLLTHWKLHGYINENRRRLDKAYRSVQQFLEARGLDHVPVSAGLCVFARLGSRGTVQEETILLQELAKVNLKLIPGSFYHFCQTGWFRIVFSAPSWEMEVALGRLRIALDSVEEKLPGSAEQL</sequence>
<dbReference type="AlphaFoldDB" id="J3SIN8"/>
<reference evidence="7" key="1">
    <citation type="submission" date="2011-06" db="EMBL/GenBank/DDBJ databases">
        <title>Characterization of a highly pathogenic TSV isolate from Colombia.</title>
        <authorList>
            <person name="Aranguren L.F."/>
            <person name="Tang K."/>
        </authorList>
    </citation>
    <scope>NUCLEOTIDE SEQUENCE</scope>
    <source>
        <strain evidence="7">DSM1153</strain>
    </source>
</reference>